<protein>
    <submittedName>
        <fullName evidence="2">Uncharacterized protein</fullName>
    </submittedName>
</protein>
<dbReference type="Proteomes" id="UP000077266">
    <property type="component" value="Unassembled WGS sequence"/>
</dbReference>
<evidence type="ECO:0000256" key="1">
    <source>
        <dbReference type="SAM" id="Phobius"/>
    </source>
</evidence>
<keyword evidence="1" id="KW-0812">Transmembrane</keyword>
<proteinExistence type="predicted"/>
<dbReference type="AlphaFoldDB" id="A0A165F3Y1"/>
<keyword evidence="1" id="KW-0472">Membrane</keyword>
<keyword evidence="3" id="KW-1185">Reference proteome</keyword>
<accession>A0A165F3Y1</accession>
<dbReference type="InParanoid" id="A0A165F3Y1"/>
<name>A0A165F3Y1_EXIGL</name>
<sequence>MLKYHSSQIKVLRHTVAALGYNEEISMPPDTDFHISILDGVWLPMCVAHWAMNGRGFWHYQSGFGWFPIACVLFAAQGAVWAVFLLQSLLHTEPRRCDQ</sequence>
<reference evidence="2 3" key="1">
    <citation type="journal article" date="2016" name="Mol. Biol. Evol.">
        <title>Comparative Genomics of Early-Diverging Mushroom-Forming Fungi Provides Insights into the Origins of Lignocellulose Decay Capabilities.</title>
        <authorList>
            <person name="Nagy L.G."/>
            <person name="Riley R."/>
            <person name="Tritt A."/>
            <person name="Adam C."/>
            <person name="Daum C."/>
            <person name="Floudas D."/>
            <person name="Sun H."/>
            <person name="Yadav J.S."/>
            <person name="Pangilinan J."/>
            <person name="Larsson K.H."/>
            <person name="Matsuura K."/>
            <person name="Barry K."/>
            <person name="Labutti K."/>
            <person name="Kuo R."/>
            <person name="Ohm R.A."/>
            <person name="Bhattacharya S.S."/>
            <person name="Shirouzu T."/>
            <person name="Yoshinaga Y."/>
            <person name="Martin F.M."/>
            <person name="Grigoriev I.V."/>
            <person name="Hibbett D.S."/>
        </authorList>
    </citation>
    <scope>NUCLEOTIDE SEQUENCE [LARGE SCALE GENOMIC DNA]</scope>
    <source>
        <strain evidence="2 3">HHB12029</strain>
    </source>
</reference>
<dbReference type="EMBL" id="KV426102">
    <property type="protein sequence ID" value="KZV88333.1"/>
    <property type="molecule type" value="Genomic_DNA"/>
</dbReference>
<feature type="transmembrane region" description="Helical" evidence="1">
    <location>
        <begin position="64"/>
        <end position="86"/>
    </location>
</feature>
<keyword evidence="1" id="KW-1133">Transmembrane helix</keyword>
<gene>
    <name evidence="2" type="ORF">EXIGLDRAFT_178592</name>
</gene>
<evidence type="ECO:0000313" key="2">
    <source>
        <dbReference type="EMBL" id="KZV88333.1"/>
    </source>
</evidence>
<organism evidence="2 3">
    <name type="scientific">Exidia glandulosa HHB12029</name>
    <dbReference type="NCBI Taxonomy" id="1314781"/>
    <lineage>
        <taxon>Eukaryota</taxon>
        <taxon>Fungi</taxon>
        <taxon>Dikarya</taxon>
        <taxon>Basidiomycota</taxon>
        <taxon>Agaricomycotina</taxon>
        <taxon>Agaricomycetes</taxon>
        <taxon>Auriculariales</taxon>
        <taxon>Exidiaceae</taxon>
        <taxon>Exidia</taxon>
    </lineage>
</organism>
<evidence type="ECO:0000313" key="3">
    <source>
        <dbReference type="Proteomes" id="UP000077266"/>
    </source>
</evidence>